<feature type="transmembrane region" description="Helical" evidence="9">
    <location>
        <begin position="290"/>
        <end position="308"/>
    </location>
</feature>
<comment type="similarity">
    <text evidence="2">Belongs to the amino acid/polyamine transporter 2 family.</text>
</comment>
<feature type="transmembrane region" description="Helical" evidence="9">
    <location>
        <begin position="618"/>
        <end position="642"/>
    </location>
</feature>
<feature type="compositionally biased region" description="Low complexity" evidence="8">
    <location>
        <begin position="1"/>
        <end position="19"/>
    </location>
</feature>
<feature type="compositionally biased region" description="Acidic residues" evidence="8">
    <location>
        <begin position="81"/>
        <end position="91"/>
    </location>
</feature>
<evidence type="ECO:0000256" key="2">
    <source>
        <dbReference type="ARBA" id="ARBA00008066"/>
    </source>
</evidence>
<feature type="region of interest" description="Disordered" evidence="8">
    <location>
        <begin position="1"/>
        <end position="28"/>
    </location>
</feature>
<dbReference type="Proteomes" id="UP000777482">
    <property type="component" value="Unassembled WGS sequence"/>
</dbReference>
<comment type="caution">
    <text evidence="11">The sequence shown here is derived from an EMBL/GenBank/DDBJ whole genome shotgun (WGS) entry which is preliminary data.</text>
</comment>
<feature type="transmembrane region" description="Helical" evidence="9">
    <location>
        <begin position="366"/>
        <end position="384"/>
    </location>
</feature>
<evidence type="ECO:0000256" key="8">
    <source>
        <dbReference type="SAM" id="MobiDB-lite"/>
    </source>
</evidence>
<keyword evidence="6 9" id="KW-1133">Transmembrane helix</keyword>
<evidence type="ECO:0000256" key="6">
    <source>
        <dbReference type="ARBA" id="ARBA00022989"/>
    </source>
</evidence>
<evidence type="ECO:0000256" key="5">
    <source>
        <dbReference type="ARBA" id="ARBA00022970"/>
    </source>
</evidence>
<feature type="region of interest" description="Disordered" evidence="8">
    <location>
        <begin position="52"/>
        <end position="217"/>
    </location>
</feature>
<dbReference type="Pfam" id="PF01490">
    <property type="entry name" value="Aa_trans"/>
    <property type="match status" value="1"/>
</dbReference>
<feature type="domain" description="Amino acid transporter transmembrane" evidence="10">
    <location>
        <begin position="259"/>
        <end position="641"/>
    </location>
</feature>
<evidence type="ECO:0000256" key="3">
    <source>
        <dbReference type="ARBA" id="ARBA00022448"/>
    </source>
</evidence>
<evidence type="ECO:0000256" key="1">
    <source>
        <dbReference type="ARBA" id="ARBA00004141"/>
    </source>
</evidence>
<evidence type="ECO:0000256" key="7">
    <source>
        <dbReference type="ARBA" id="ARBA00023136"/>
    </source>
</evidence>
<evidence type="ECO:0000256" key="4">
    <source>
        <dbReference type="ARBA" id="ARBA00022692"/>
    </source>
</evidence>
<evidence type="ECO:0000259" key="10">
    <source>
        <dbReference type="Pfam" id="PF01490"/>
    </source>
</evidence>
<dbReference type="GO" id="GO:0005774">
    <property type="term" value="C:vacuolar membrane"/>
    <property type="evidence" value="ECO:0007669"/>
    <property type="project" value="TreeGrafter"/>
</dbReference>
<reference evidence="11 12" key="1">
    <citation type="submission" date="2020-11" db="EMBL/GenBank/DDBJ databases">
        <title>Kefir isolates.</title>
        <authorList>
            <person name="Marcisauskas S."/>
            <person name="Kim Y."/>
            <person name="Blasche S."/>
        </authorList>
    </citation>
    <scope>NUCLEOTIDE SEQUENCE [LARGE SCALE GENOMIC DNA]</scope>
    <source>
        <strain evidence="11 12">KR</strain>
    </source>
</reference>
<dbReference type="PANTHER" id="PTHR22950:SF692">
    <property type="entry name" value="TRANSMEMBRANE AMINO ACID TRANSPORTER FAMILY PROTEIN"/>
    <property type="match status" value="1"/>
</dbReference>
<sequence>MATRRIPISSSSTNSRRASQPAADPPTRYASSLDAVFSFQRSAAFFQDNLQSGPSFVDCEHYPRPFDDDDDEDDAARYSGGDEDETSESVDQDERGGDTSASPRDAVAGTQESALGGSGVTGYDSQDSDSGPPSGLLVDTATTKSAGHDALPPNALARYSRSGQQRRRAGEETTAEAGEATEHSPLLARPRTRSRSRHNRNGDMFQVGGDTTTSSDYLSTKAGDSSGLYSHGHGHAGSRRASVFSREVWKAKIEAHRGESTWGQTLFNTVNVLIGVGLLADPLAFADAGWIFGTLILLFCALVTNYTAKMLAAMMRQDRHALTYADVLISAYGTWSRPVILALFVLELATFSVATVELFADSMASLYPAIAPFTFKLVSFLILVPTTFLPLRILSLTSLLGIMSSFVLLAVIIADGTIKREAPGSLWDVMPTSIGPRWQRFPLSFGLLMSGFSGHAVVPSLYRDMAQPATFNSMIDVAYIFTFVVTMLFAALGYLMFGNDVSSEITRDLAKTPGYPVALNKLAVWMVAINPLVKYAIANKPLVQTFEHLVSSVSHTAPPPSDESESAAIMTASSIPNVPPPSPAAARRARILRYVLYRPLLTFACVALAILIPEFDRVLAFLGSASAFVICVIGPVGAYLIVGRKRPSLLLPEEYEGPRGDVPHRRRAKKAPVDGDELVVEGKERFLCWFLLGLSAIMASIGTVWSFLPIETPGA</sequence>
<feature type="compositionally biased region" description="Low complexity" evidence="8">
    <location>
        <begin position="124"/>
        <end position="135"/>
    </location>
</feature>
<comment type="subcellular location">
    <subcellularLocation>
        <location evidence="1">Membrane</location>
        <topology evidence="1">Multi-pass membrane protein</topology>
    </subcellularLocation>
</comment>
<protein>
    <recommendedName>
        <fullName evidence="10">Amino acid transporter transmembrane domain-containing protein</fullName>
    </recommendedName>
</protein>
<evidence type="ECO:0000313" key="12">
    <source>
        <dbReference type="Proteomes" id="UP000777482"/>
    </source>
</evidence>
<name>A0A9P6W5L3_RHOMI</name>
<keyword evidence="4 9" id="KW-0812">Transmembrane</keyword>
<dbReference type="PANTHER" id="PTHR22950">
    <property type="entry name" value="AMINO ACID TRANSPORTER"/>
    <property type="match status" value="1"/>
</dbReference>
<feature type="compositionally biased region" description="Basic residues" evidence="8">
    <location>
        <begin position="190"/>
        <end position="199"/>
    </location>
</feature>
<feature type="transmembrane region" description="Helical" evidence="9">
    <location>
        <begin position="595"/>
        <end position="612"/>
    </location>
</feature>
<dbReference type="OrthoDB" id="655540at2759"/>
<keyword evidence="3" id="KW-0813">Transport</keyword>
<dbReference type="AlphaFoldDB" id="A0A9P6W5L3"/>
<proteinExistence type="inferred from homology"/>
<dbReference type="GO" id="GO:0015179">
    <property type="term" value="F:L-amino acid transmembrane transporter activity"/>
    <property type="evidence" value="ECO:0007669"/>
    <property type="project" value="TreeGrafter"/>
</dbReference>
<keyword evidence="7 9" id="KW-0472">Membrane</keyword>
<feature type="transmembrane region" description="Helical" evidence="9">
    <location>
        <begin position="474"/>
        <end position="497"/>
    </location>
</feature>
<gene>
    <name evidence="11" type="ORF">C6P46_003088</name>
</gene>
<accession>A0A9P6W5L3</accession>
<evidence type="ECO:0000256" key="9">
    <source>
        <dbReference type="SAM" id="Phobius"/>
    </source>
</evidence>
<organism evidence="11 12">
    <name type="scientific">Rhodotorula mucilaginosa</name>
    <name type="common">Yeast</name>
    <name type="synonym">Rhodotorula rubra</name>
    <dbReference type="NCBI Taxonomy" id="5537"/>
    <lineage>
        <taxon>Eukaryota</taxon>
        <taxon>Fungi</taxon>
        <taxon>Dikarya</taxon>
        <taxon>Basidiomycota</taxon>
        <taxon>Pucciniomycotina</taxon>
        <taxon>Microbotryomycetes</taxon>
        <taxon>Sporidiobolales</taxon>
        <taxon>Sporidiobolaceae</taxon>
        <taxon>Rhodotorula</taxon>
    </lineage>
</organism>
<dbReference type="InterPro" id="IPR013057">
    <property type="entry name" value="AA_transpt_TM"/>
</dbReference>
<keyword evidence="5" id="KW-0029">Amino-acid transport</keyword>
<feature type="transmembrane region" description="Helical" evidence="9">
    <location>
        <begin position="686"/>
        <end position="708"/>
    </location>
</feature>
<feature type="transmembrane region" description="Helical" evidence="9">
    <location>
        <begin position="396"/>
        <end position="418"/>
    </location>
</feature>
<keyword evidence="12" id="KW-1185">Reference proteome</keyword>
<evidence type="ECO:0000313" key="11">
    <source>
        <dbReference type="EMBL" id="KAG0662775.1"/>
    </source>
</evidence>
<dbReference type="EMBL" id="PUHQ01000024">
    <property type="protein sequence ID" value="KAG0662775.1"/>
    <property type="molecule type" value="Genomic_DNA"/>
</dbReference>